<evidence type="ECO:0000256" key="6">
    <source>
        <dbReference type="SAM" id="SignalP"/>
    </source>
</evidence>
<dbReference type="Gene3D" id="2.60.120.1060">
    <property type="entry name" value="NPCBM/NEW2 domain"/>
    <property type="match status" value="1"/>
</dbReference>
<dbReference type="SUPFAM" id="SSF49785">
    <property type="entry name" value="Galactose-binding domain-like"/>
    <property type="match status" value="1"/>
</dbReference>
<dbReference type="Pfam" id="PF16499">
    <property type="entry name" value="Melibiase_2"/>
    <property type="match status" value="1"/>
</dbReference>
<dbReference type="InterPro" id="IPR013222">
    <property type="entry name" value="Glyco_hyd_98_carb-bd"/>
</dbReference>
<comment type="caution">
    <text evidence="8">The sequence shown here is derived from an EMBL/GenBank/DDBJ whole genome shotgun (WGS) entry which is preliminary data.</text>
</comment>
<dbReference type="InterPro" id="IPR008979">
    <property type="entry name" value="Galactose-bd-like_sf"/>
</dbReference>
<dbReference type="InterPro" id="IPR013780">
    <property type="entry name" value="Glyco_hydro_b"/>
</dbReference>
<dbReference type="Gene3D" id="2.60.40.10">
    <property type="entry name" value="Immunoglobulins"/>
    <property type="match status" value="1"/>
</dbReference>
<evidence type="ECO:0000313" key="8">
    <source>
        <dbReference type="EMBL" id="TMR38145.1"/>
    </source>
</evidence>
<feature type="chain" id="PRO_5024360866" description="Alpha-galactosidase" evidence="6">
    <location>
        <begin position="29"/>
        <end position="653"/>
    </location>
</feature>
<comment type="catalytic activity">
    <reaction evidence="5">
        <text>Hydrolysis of terminal, non-reducing alpha-D-galactose residues in alpha-D-galactosides, including galactose oligosaccharides, galactomannans and galactolipids.</text>
        <dbReference type="EC" id="3.2.1.22"/>
    </reaction>
</comment>
<dbReference type="Pfam" id="PF17801">
    <property type="entry name" value="Melibiase_C"/>
    <property type="match status" value="1"/>
</dbReference>
<protein>
    <recommendedName>
        <fullName evidence="5">Alpha-galactosidase</fullName>
        <ecNumber evidence="5">3.2.1.22</ecNumber>
    </recommendedName>
    <alternativeName>
        <fullName evidence="5">Melibiase</fullName>
    </alternativeName>
</protein>
<dbReference type="GO" id="GO:0005975">
    <property type="term" value="P:carbohydrate metabolic process"/>
    <property type="evidence" value="ECO:0007669"/>
    <property type="project" value="InterPro"/>
</dbReference>
<dbReference type="InterPro" id="IPR017853">
    <property type="entry name" value="GH"/>
</dbReference>
<dbReference type="InterPro" id="IPR002241">
    <property type="entry name" value="Glyco_hydro_27"/>
</dbReference>
<reference evidence="8 9" key="1">
    <citation type="submission" date="2019-05" db="EMBL/GenBank/DDBJ databases">
        <title>Draft genome sequence of Nonomuraea zeae DSM 100528.</title>
        <authorList>
            <person name="Saricaoglu S."/>
            <person name="Isik K."/>
        </authorList>
    </citation>
    <scope>NUCLEOTIDE SEQUENCE [LARGE SCALE GENOMIC DNA]</scope>
    <source>
        <strain evidence="8 9">DSM 100528</strain>
    </source>
</reference>
<dbReference type="InterPro" id="IPR013783">
    <property type="entry name" value="Ig-like_fold"/>
</dbReference>
<dbReference type="GO" id="GO:0004557">
    <property type="term" value="F:alpha-galactosidase activity"/>
    <property type="evidence" value="ECO:0007669"/>
    <property type="project" value="UniProtKB-EC"/>
</dbReference>
<dbReference type="InterPro" id="IPR018905">
    <property type="entry name" value="A-galactase_NEW3"/>
</dbReference>
<dbReference type="Pfam" id="PF10633">
    <property type="entry name" value="NPCBM_assoc"/>
    <property type="match status" value="1"/>
</dbReference>
<dbReference type="EC" id="3.2.1.22" evidence="5"/>
<dbReference type="OrthoDB" id="9807519at2"/>
<name>A0A5S4GYV0_9ACTN</name>
<keyword evidence="9" id="KW-1185">Reference proteome</keyword>
<comment type="similarity">
    <text evidence="1 5">Belongs to the glycosyl hydrolase 27 family.</text>
</comment>
<feature type="signal peptide" evidence="6">
    <location>
        <begin position="1"/>
        <end position="28"/>
    </location>
</feature>
<dbReference type="InterPro" id="IPR038637">
    <property type="entry name" value="NPCBM_sf"/>
</dbReference>
<dbReference type="AlphaFoldDB" id="A0A5S4GYV0"/>
<dbReference type="PANTHER" id="PTHR11452">
    <property type="entry name" value="ALPHA-GALACTOSIDASE/ALPHA-N-ACETYLGALACTOSAMINIDASE"/>
    <property type="match status" value="1"/>
</dbReference>
<dbReference type="InterPro" id="IPR041233">
    <property type="entry name" value="Melibiase_C"/>
</dbReference>
<dbReference type="CDD" id="cd14792">
    <property type="entry name" value="GH27"/>
    <property type="match status" value="1"/>
</dbReference>
<keyword evidence="2 6" id="KW-0732">Signal</keyword>
<evidence type="ECO:0000256" key="4">
    <source>
        <dbReference type="ARBA" id="ARBA00023295"/>
    </source>
</evidence>
<dbReference type="Pfam" id="PF08305">
    <property type="entry name" value="NPCBM"/>
    <property type="match status" value="1"/>
</dbReference>
<evidence type="ECO:0000313" key="9">
    <source>
        <dbReference type="Proteomes" id="UP000306628"/>
    </source>
</evidence>
<organism evidence="8 9">
    <name type="scientific">Nonomuraea zeae</name>
    <dbReference type="NCBI Taxonomy" id="1642303"/>
    <lineage>
        <taxon>Bacteria</taxon>
        <taxon>Bacillati</taxon>
        <taxon>Actinomycetota</taxon>
        <taxon>Actinomycetes</taxon>
        <taxon>Streptosporangiales</taxon>
        <taxon>Streptosporangiaceae</taxon>
        <taxon>Nonomuraea</taxon>
    </lineage>
</organism>
<dbReference type="SMART" id="SM00776">
    <property type="entry name" value="NPCBM"/>
    <property type="match status" value="1"/>
</dbReference>
<evidence type="ECO:0000256" key="1">
    <source>
        <dbReference type="ARBA" id="ARBA00009743"/>
    </source>
</evidence>
<sequence length="653" mass="68142">MRKLPAALSVAALLTMPITGPLSGAAIAAPPAADAPPMGWSSRALGCSVSETAVRQAADALTALRPAGYRYVILDGCWQGADGNADPARFPSGIESLADYVHGKGLKLGLSLSAGTRACAGAGRGSYKHEADDAAMVRGWGVDYVKYDWCNVPLADFPGKTTRDIAQALYPPMRAALGDSVLFAMNNEEGNTVPWLWGKDVATTWRTNLVTRPIDGTYASMLSIWETNMLRADYAGQGSWADPDLLQAGLGGMTETEHRTQLSLWAIGAAPLILQSLDAPREVIANPKVIAVDQDGLGAMGRYAQTDGWYHVITKPLANGDVAVALFNESDRSATISVKGSRLNLPGGGRYRVEDLWTGAVWSTRGDLSAAVPAHGTVMYRISPGSGQAAPMVSFEVDPGDFLGDNRPTVFEPGKEAEVTAAVTNTGGTDVLRDVAVRLAVPPGWTAVPKADGTARLKPGETYTARWAVTAPTGSEWKTYDLTGTVTAAGGVRIGGAAVARVAQAPGPGPSYISDLAWIRSANYWGPVERDQSVGGKGLNDGLPLTVGGVRYAKGLGTHAPAEIELYTAGRCSTISFQAGVDDETGDAGSVDLEVWTDGGRAAHSGIVTGAQPARKVTADVKGARYVRLVVTNGGDNATSDHADFGDATITCS</sequence>
<dbReference type="SUPFAM" id="SSF51445">
    <property type="entry name" value="(Trans)glycosidases"/>
    <property type="match status" value="1"/>
</dbReference>
<proteinExistence type="inferred from homology"/>
<dbReference type="InterPro" id="IPR013785">
    <property type="entry name" value="Aldolase_TIM"/>
</dbReference>
<dbReference type="PANTHER" id="PTHR11452:SF75">
    <property type="entry name" value="ALPHA-GALACTOSIDASE MEL1"/>
    <property type="match status" value="1"/>
</dbReference>
<evidence type="ECO:0000256" key="3">
    <source>
        <dbReference type="ARBA" id="ARBA00022801"/>
    </source>
</evidence>
<dbReference type="Gene3D" id="2.60.40.1180">
    <property type="entry name" value="Golgi alpha-mannosidase II"/>
    <property type="match status" value="1"/>
</dbReference>
<gene>
    <name evidence="8" type="ORF">ETD85_05820</name>
</gene>
<evidence type="ECO:0000256" key="5">
    <source>
        <dbReference type="RuleBase" id="RU361168"/>
    </source>
</evidence>
<keyword evidence="5" id="KW-1015">Disulfide bond</keyword>
<feature type="domain" description="Glycosyl hydrolase family 98 putative carbohydrate-binding module" evidence="7">
    <location>
        <begin position="507"/>
        <end position="652"/>
    </location>
</feature>
<keyword evidence="3 5" id="KW-0378">Hydrolase</keyword>
<dbReference type="EMBL" id="VCKX01000011">
    <property type="protein sequence ID" value="TMR38145.1"/>
    <property type="molecule type" value="Genomic_DNA"/>
</dbReference>
<dbReference type="PRINTS" id="PR00740">
    <property type="entry name" value="GLHYDRLASE27"/>
</dbReference>
<evidence type="ECO:0000256" key="2">
    <source>
        <dbReference type="ARBA" id="ARBA00022729"/>
    </source>
</evidence>
<dbReference type="Proteomes" id="UP000306628">
    <property type="component" value="Unassembled WGS sequence"/>
</dbReference>
<keyword evidence="4 5" id="KW-0326">Glycosidase</keyword>
<dbReference type="Gene3D" id="3.20.20.70">
    <property type="entry name" value="Aldolase class I"/>
    <property type="match status" value="1"/>
</dbReference>
<evidence type="ECO:0000259" key="7">
    <source>
        <dbReference type="SMART" id="SM00776"/>
    </source>
</evidence>
<accession>A0A5S4GYV0</accession>
<dbReference type="SUPFAM" id="SSF51011">
    <property type="entry name" value="Glycosyl hydrolase domain"/>
    <property type="match status" value="1"/>
</dbReference>